<dbReference type="STRING" id="1230454.C461_00242"/>
<comment type="caution">
    <text evidence="2">The sequence shown here is derived from an EMBL/GenBank/DDBJ whole genome shotgun (WGS) entry which is preliminary data.</text>
</comment>
<evidence type="ECO:0000313" key="2">
    <source>
        <dbReference type="EMBL" id="EMA70671.1"/>
    </source>
</evidence>
<dbReference type="Proteomes" id="UP000011575">
    <property type="component" value="Unassembled WGS sequence"/>
</dbReference>
<reference evidence="2 3" key="1">
    <citation type="journal article" date="2014" name="PLoS Genet.">
        <title>Phylogenetically driven sequencing of extremely halophilic archaea reveals strategies for static and dynamic osmo-response.</title>
        <authorList>
            <person name="Becker E.A."/>
            <person name="Seitzer P.M."/>
            <person name="Tritt A."/>
            <person name="Larsen D."/>
            <person name="Krusor M."/>
            <person name="Yao A.I."/>
            <person name="Wu D."/>
            <person name="Madern D."/>
            <person name="Eisen J.A."/>
            <person name="Darling A.E."/>
            <person name="Facciotti M.T."/>
        </authorList>
    </citation>
    <scope>NUCLEOTIDE SEQUENCE [LARGE SCALE GENOMIC DNA]</scope>
    <source>
        <strain evidence="2 3">JCM 13560</strain>
    </source>
</reference>
<feature type="compositionally biased region" description="Basic and acidic residues" evidence="1">
    <location>
        <begin position="17"/>
        <end position="33"/>
    </location>
</feature>
<dbReference type="EMBL" id="AOJI01000002">
    <property type="protein sequence ID" value="EMA70671.1"/>
    <property type="molecule type" value="Genomic_DNA"/>
</dbReference>
<dbReference type="AlphaFoldDB" id="M0PKS4"/>
<evidence type="ECO:0000313" key="3">
    <source>
        <dbReference type="Proteomes" id="UP000011575"/>
    </source>
</evidence>
<gene>
    <name evidence="2" type="ORF">C461_00242</name>
</gene>
<feature type="compositionally biased region" description="Basic and acidic residues" evidence="1">
    <location>
        <begin position="43"/>
        <end position="56"/>
    </location>
</feature>
<dbReference type="PATRIC" id="fig|1230454.4.peg.49"/>
<protein>
    <submittedName>
        <fullName evidence="2">Uncharacterized protein</fullName>
    </submittedName>
</protein>
<evidence type="ECO:0000256" key="1">
    <source>
        <dbReference type="SAM" id="MobiDB-lite"/>
    </source>
</evidence>
<name>M0PKS4_9EURY</name>
<feature type="region of interest" description="Disordered" evidence="1">
    <location>
        <begin position="1"/>
        <end position="118"/>
    </location>
</feature>
<accession>M0PKS4</accession>
<proteinExistence type="predicted"/>
<feature type="compositionally biased region" description="Basic and acidic residues" evidence="1">
    <location>
        <begin position="102"/>
        <end position="118"/>
    </location>
</feature>
<organism evidence="2 3">
    <name type="scientific">Halorubrum aidingense JCM 13560</name>
    <dbReference type="NCBI Taxonomy" id="1230454"/>
    <lineage>
        <taxon>Archaea</taxon>
        <taxon>Methanobacteriati</taxon>
        <taxon>Methanobacteriota</taxon>
        <taxon>Stenosarchaea group</taxon>
        <taxon>Halobacteria</taxon>
        <taxon>Halobacteriales</taxon>
        <taxon>Haloferacaceae</taxon>
        <taxon>Halorubrum</taxon>
    </lineage>
</organism>
<keyword evidence="3" id="KW-1185">Reference proteome</keyword>
<sequence>MGRNDVHPHTTSPTTRKRSDDQPRDVDHPRVRTDGGTPATTEPTDHSDDRDTEGGRSRFQSLFVELTGTEEVVERQHPDSPSRLLDDDDDASGGISDYLTDIARDDGLADTRSNPEPD</sequence>